<dbReference type="AlphaFoldDB" id="A0A139L203"/>
<organism evidence="1">
    <name type="scientific">Bacteroides intestinalis</name>
    <dbReference type="NCBI Taxonomy" id="329854"/>
    <lineage>
        <taxon>Bacteria</taxon>
        <taxon>Pseudomonadati</taxon>
        <taxon>Bacteroidota</taxon>
        <taxon>Bacteroidia</taxon>
        <taxon>Bacteroidales</taxon>
        <taxon>Bacteroidaceae</taxon>
        <taxon>Bacteroides</taxon>
    </lineage>
</organism>
<proteinExistence type="predicted"/>
<dbReference type="PATRIC" id="fig|329854.7.peg.3688"/>
<gene>
    <name evidence="1" type="ORF">HMPREF2531_03626</name>
</gene>
<name>A0A139L203_9BACE</name>
<evidence type="ECO:0000313" key="1">
    <source>
        <dbReference type="EMBL" id="KXT45477.1"/>
    </source>
</evidence>
<comment type="caution">
    <text evidence="1">The sequence shown here is derived from an EMBL/GenBank/DDBJ whole genome shotgun (WGS) entry which is preliminary data.</text>
</comment>
<sequence>MQHRMKKYYLQGKEISEKQAKAIEAKNQKYISSNDFTLWAKCQFVTVVTK</sequence>
<evidence type="ECO:0000313" key="2">
    <source>
        <dbReference type="Proteomes" id="UP000070319"/>
    </source>
</evidence>
<dbReference type="EMBL" id="LTDF01000137">
    <property type="protein sequence ID" value="KXT45477.1"/>
    <property type="molecule type" value="Genomic_DNA"/>
</dbReference>
<reference evidence="1 2" key="1">
    <citation type="submission" date="2016-02" db="EMBL/GenBank/DDBJ databases">
        <authorList>
            <person name="Wen L."/>
            <person name="He K."/>
            <person name="Yang H."/>
        </authorList>
    </citation>
    <scope>NUCLEOTIDE SEQUENCE [LARGE SCALE GENOMIC DNA]</scope>
    <source>
        <strain evidence="1 2">KLE1704</strain>
    </source>
</reference>
<dbReference type="Proteomes" id="UP000070319">
    <property type="component" value="Unassembled WGS sequence"/>
</dbReference>
<accession>A0A139L203</accession>
<protein>
    <submittedName>
        <fullName evidence="1">Uncharacterized protein</fullName>
    </submittedName>
</protein>